<comment type="similarity">
    <text evidence="1">Belongs to the PPR family. P subfamily.</text>
</comment>
<dbReference type="PROSITE" id="PS51375">
    <property type="entry name" value="PPR"/>
    <property type="match status" value="4"/>
</dbReference>
<gene>
    <name evidence="4" type="primary">LOC104585764</name>
</gene>
<dbReference type="Pfam" id="PF01535">
    <property type="entry name" value="PPR"/>
    <property type="match status" value="1"/>
</dbReference>
<dbReference type="KEGG" id="nnu:104585764"/>
<dbReference type="eggNOG" id="KOG4197">
    <property type="taxonomic scope" value="Eukaryota"/>
</dbReference>
<reference evidence="4" key="1">
    <citation type="submission" date="2025-08" db="UniProtKB">
        <authorList>
            <consortium name="RefSeq"/>
        </authorList>
    </citation>
    <scope>IDENTIFICATION</scope>
</reference>
<dbReference type="FunCoup" id="A0A1U7YQ93">
    <property type="interactions" value="832"/>
</dbReference>
<evidence type="ECO:0000256" key="2">
    <source>
        <dbReference type="ARBA" id="ARBA00022737"/>
    </source>
</evidence>
<dbReference type="PANTHER" id="PTHR47936:SF5">
    <property type="entry name" value="PENTACOTRIPEPTIDE-REPEAT REGION OF PRORP DOMAIN-CONTAINING PROTEIN"/>
    <property type="match status" value="1"/>
</dbReference>
<dbReference type="STRING" id="4432.A0A1U7YQ93"/>
<organism evidence="3 4">
    <name type="scientific">Nelumbo nucifera</name>
    <name type="common">Sacred lotus</name>
    <dbReference type="NCBI Taxonomy" id="4432"/>
    <lineage>
        <taxon>Eukaryota</taxon>
        <taxon>Viridiplantae</taxon>
        <taxon>Streptophyta</taxon>
        <taxon>Embryophyta</taxon>
        <taxon>Tracheophyta</taxon>
        <taxon>Spermatophyta</taxon>
        <taxon>Magnoliopsida</taxon>
        <taxon>Proteales</taxon>
        <taxon>Nelumbonaceae</taxon>
        <taxon>Nelumbo</taxon>
    </lineage>
</organism>
<dbReference type="InterPro" id="IPR002885">
    <property type="entry name" value="PPR_rpt"/>
</dbReference>
<dbReference type="Gene3D" id="1.25.40.10">
    <property type="entry name" value="Tetratricopeptide repeat domain"/>
    <property type="match status" value="2"/>
</dbReference>
<accession>A0A1U7YQ93</accession>
<dbReference type="InterPro" id="IPR011990">
    <property type="entry name" value="TPR-like_helical_dom_sf"/>
</dbReference>
<dbReference type="NCBIfam" id="TIGR00756">
    <property type="entry name" value="PPR"/>
    <property type="match status" value="5"/>
</dbReference>
<dbReference type="PANTHER" id="PTHR47936">
    <property type="entry name" value="PPR_LONG DOMAIN-CONTAINING PROTEIN"/>
    <property type="match status" value="1"/>
</dbReference>
<evidence type="ECO:0000313" key="3">
    <source>
        <dbReference type="Proteomes" id="UP000189703"/>
    </source>
</evidence>
<dbReference type="OrthoDB" id="185373at2759"/>
<dbReference type="AlphaFoldDB" id="A0A1U7YQ93"/>
<dbReference type="Pfam" id="PF13812">
    <property type="entry name" value="PPR_3"/>
    <property type="match status" value="1"/>
</dbReference>
<evidence type="ECO:0000313" key="4">
    <source>
        <dbReference type="RefSeq" id="XP_010241042.1"/>
    </source>
</evidence>
<sequence>MSSLARLLHRKFFTSSPATIPSTATTFKTTVDGLFHERDLKKLVEKFKSCSDNYRFRCKHRIYETTVRRLAGAKKFSWVEEILEHQKKYADISKEGFAVRLISLYGQSGMSEHACRMFDQLPELKCTRTVKSFNALLSACADSRNFDKVDQIFRELPSRLSITPDLFSYNIMVRALCDRGSLDSALSFLDEMEKNGVSPNLITFNTLLNAFYGDNRFSDGEEIWARMEKSNCIPDVQSFNAKMRGLVLLGKTSEAVKLFDELKTRGVKPDIFSFNALIKGFCNEGNLEEAKKIYSELEKNDCTPNRPTYETLVPCLCEKEDFGLAFKLCKESLNRCRVDAGLLQVVVDGLVKESKVEDAKKLVELGRSKSYSRSSLKMPV</sequence>
<name>A0A1U7YQ93_NELNU</name>
<dbReference type="RefSeq" id="XP_010241042.1">
    <property type="nucleotide sequence ID" value="XM_010242740.1"/>
</dbReference>
<dbReference type="GO" id="GO:0003729">
    <property type="term" value="F:mRNA binding"/>
    <property type="evidence" value="ECO:0000318"/>
    <property type="project" value="GO_Central"/>
</dbReference>
<evidence type="ECO:0000256" key="1">
    <source>
        <dbReference type="ARBA" id="ARBA00007626"/>
    </source>
</evidence>
<proteinExistence type="inferred from homology"/>
<keyword evidence="3" id="KW-1185">Reference proteome</keyword>
<protein>
    <submittedName>
        <fullName evidence="4">Pentatricopeptide repeat-containing protein At3g13160, mitochondrial-like</fullName>
    </submittedName>
</protein>
<keyword evidence="2" id="KW-0677">Repeat</keyword>
<dbReference type="OMA" id="TAIEMCK"/>
<dbReference type="GeneID" id="104585764"/>
<dbReference type="Pfam" id="PF13041">
    <property type="entry name" value="PPR_2"/>
    <property type="match status" value="2"/>
</dbReference>
<dbReference type="Proteomes" id="UP000189703">
    <property type="component" value="Unplaced"/>
</dbReference>